<keyword evidence="3" id="KW-1185">Reference proteome</keyword>
<dbReference type="EMBL" id="KL198019">
    <property type="protein sequence ID" value="KDQ19213.1"/>
    <property type="molecule type" value="Genomic_DNA"/>
</dbReference>
<organism evidence="2 3">
    <name type="scientific">Botryobasidium botryosum (strain FD-172 SS1)</name>
    <dbReference type="NCBI Taxonomy" id="930990"/>
    <lineage>
        <taxon>Eukaryota</taxon>
        <taxon>Fungi</taxon>
        <taxon>Dikarya</taxon>
        <taxon>Basidiomycota</taxon>
        <taxon>Agaricomycotina</taxon>
        <taxon>Agaricomycetes</taxon>
        <taxon>Cantharellales</taxon>
        <taxon>Botryobasidiaceae</taxon>
        <taxon>Botryobasidium</taxon>
    </lineage>
</organism>
<evidence type="ECO:0000313" key="3">
    <source>
        <dbReference type="Proteomes" id="UP000027195"/>
    </source>
</evidence>
<proteinExistence type="predicted"/>
<gene>
    <name evidence="2" type="ORF">BOTBODRAFT_432885</name>
</gene>
<dbReference type="AlphaFoldDB" id="A0A067MTZ7"/>
<evidence type="ECO:0000313" key="2">
    <source>
        <dbReference type="EMBL" id="KDQ19213.1"/>
    </source>
</evidence>
<protein>
    <submittedName>
        <fullName evidence="2">Uncharacterized protein</fullName>
    </submittedName>
</protein>
<dbReference type="HOGENOM" id="CLU_897114_0_0_1"/>
<feature type="region of interest" description="Disordered" evidence="1">
    <location>
        <begin position="1"/>
        <end position="41"/>
    </location>
</feature>
<reference evidence="3" key="1">
    <citation type="journal article" date="2014" name="Proc. Natl. Acad. Sci. U.S.A.">
        <title>Extensive sampling of basidiomycete genomes demonstrates inadequacy of the white-rot/brown-rot paradigm for wood decay fungi.</title>
        <authorList>
            <person name="Riley R."/>
            <person name="Salamov A.A."/>
            <person name="Brown D.W."/>
            <person name="Nagy L.G."/>
            <person name="Floudas D."/>
            <person name="Held B.W."/>
            <person name="Levasseur A."/>
            <person name="Lombard V."/>
            <person name="Morin E."/>
            <person name="Otillar R."/>
            <person name="Lindquist E.A."/>
            <person name="Sun H."/>
            <person name="LaButti K.M."/>
            <person name="Schmutz J."/>
            <person name="Jabbour D."/>
            <person name="Luo H."/>
            <person name="Baker S.E."/>
            <person name="Pisabarro A.G."/>
            <person name="Walton J.D."/>
            <person name="Blanchette R.A."/>
            <person name="Henrissat B."/>
            <person name="Martin F."/>
            <person name="Cullen D."/>
            <person name="Hibbett D.S."/>
            <person name="Grigoriev I.V."/>
        </authorList>
    </citation>
    <scope>NUCLEOTIDE SEQUENCE [LARGE SCALE GENOMIC DNA]</scope>
    <source>
        <strain evidence="3">FD-172 SS1</strain>
    </source>
</reference>
<dbReference type="InParanoid" id="A0A067MTZ7"/>
<sequence length="310" mass="34667">MARTSHPLPRKPRGAIPAEPKGRDPHELLPQARPPPMAEPSVSLDCVSTRALLGHRVHAVPSYASSEDRKAKLDARNRRYRQDGRWVPTNGRLPSRIKPFGGRLAEIVVDWAGYTAGASHWYLKRPNAEPSDLFLLAISPRRARKRFERGVRNVLTRSIVTVEKNTLDEFDRASYMVLEPQASPGTTLSSLASLTGKICAGHIEKVILRYQMRRQRGKEIHGDRRQVWPALPTDLVLVAAGPSVLHGDAVRHGLECGMNVILHTWMDSPPVWLEECRAQWPAQVRVVYFDADAQDLFATVGAPSLLQRLS</sequence>
<evidence type="ECO:0000256" key="1">
    <source>
        <dbReference type="SAM" id="MobiDB-lite"/>
    </source>
</evidence>
<accession>A0A067MTZ7</accession>
<dbReference type="Proteomes" id="UP000027195">
    <property type="component" value="Unassembled WGS sequence"/>
</dbReference>
<name>A0A067MTZ7_BOTB1</name>